<feature type="transmembrane region" description="Helical" evidence="1">
    <location>
        <begin position="60"/>
        <end position="82"/>
    </location>
</feature>
<gene>
    <name evidence="3" type="ORF">UFOPK1493_00369</name>
</gene>
<dbReference type="InterPro" id="IPR048447">
    <property type="entry name" value="DUF1980_C"/>
</dbReference>
<dbReference type="EMBL" id="CAEZSR010000007">
    <property type="protein sequence ID" value="CAB4541956.1"/>
    <property type="molecule type" value="Genomic_DNA"/>
</dbReference>
<evidence type="ECO:0000313" key="3">
    <source>
        <dbReference type="EMBL" id="CAB4541956.1"/>
    </source>
</evidence>
<feature type="transmembrane region" description="Helical" evidence="1">
    <location>
        <begin position="89"/>
        <end position="106"/>
    </location>
</feature>
<keyword evidence="1" id="KW-0472">Membrane</keyword>
<reference evidence="3" key="1">
    <citation type="submission" date="2020-05" db="EMBL/GenBank/DDBJ databases">
        <authorList>
            <person name="Chiriac C."/>
            <person name="Salcher M."/>
            <person name="Ghai R."/>
            <person name="Kavagutti S V."/>
        </authorList>
    </citation>
    <scope>NUCLEOTIDE SEQUENCE</scope>
</reference>
<protein>
    <submittedName>
        <fullName evidence="3">Unannotated protein</fullName>
    </submittedName>
</protein>
<accession>A0A6J6BSI3</accession>
<dbReference type="Pfam" id="PF21537">
    <property type="entry name" value="DUF1980_C"/>
    <property type="match status" value="1"/>
</dbReference>
<organism evidence="3">
    <name type="scientific">freshwater metagenome</name>
    <dbReference type="NCBI Taxonomy" id="449393"/>
    <lineage>
        <taxon>unclassified sequences</taxon>
        <taxon>metagenomes</taxon>
        <taxon>ecological metagenomes</taxon>
    </lineage>
</organism>
<name>A0A6J6BSI3_9ZZZZ</name>
<proteinExistence type="predicted"/>
<evidence type="ECO:0000259" key="2">
    <source>
        <dbReference type="Pfam" id="PF21537"/>
    </source>
</evidence>
<evidence type="ECO:0000256" key="1">
    <source>
        <dbReference type="SAM" id="Phobius"/>
    </source>
</evidence>
<keyword evidence="1" id="KW-1133">Transmembrane helix</keyword>
<feature type="domain" description="DUF1980" evidence="2">
    <location>
        <begin position="161"/>
        <end position="256"/>
    </location>
</feature>
<feature type="transmembrane region" description="Helical" evidence="1">
    <location>
        <begin position="29"/>
        <end position="48"/>
    </location>
</feature>
<sequence>MTDLHEHDHAHDHAHDDGGSRAAFVRRSLTGALLTAIGGSMMVVALTGDSSFYVREFMDLPLIVTGGLVVLLGVAAIAGVVVPAHAPRSLVLVGVAAIVILVVRPGPLSVDAGLRYDVVSGERVQASFEIPPESLVGVDADPAEIRARAVELHAAQIHFAVDQLPDQFQEVAIRMVGQFDVDEDGDASLVRFRIMCCAADAVRLTTPLGLDRVAEGPTTFERGTWVELWGQWDGDVEDPLIEVSAIREITAPERPYLTLGDL</sequence>
<keyword evidence="1" id="KW-0812">Transmembrane</keyword>
<dbReference type="AlphaFoldDB" id="A0A6J6BSI3"/>